<dbReference type="OrthoDB" id="3256444at2759"/>
<proteinExistence type="predicted"/>
<evidence type="ECO:0000313" key="1">
    <source>
        <dbReference type="EMBL" id="KAG1786845.1"/>
    </source>
</evidence>
<name>A0A9P7ADW9_9AGAM</name>
<protein>
    <submittedName>
        <fullName evidence="1">Uncharacterized protein</fullName>
    </submittedName>
</protein>
<keyword evidence="2" id="KW-1185">Reference proteome</keyword>
<dbReference type="EMBL" id="JABBWE010000087">
    <property type="protein sequence ID" value="KAG1786845.1"/>
    <property type="molecule type" value="Genomic_DNA"/>
</dbReference>
<sequence length="236" mass="26309">MLNRQACILVNEISTLRRHAEAKFPGKYWKWAKEHSFESMLPGDVKACKDKQQSINAHLTERKLAEKVVSYSDKLFKQAVIEWLVATDQPIQALGHLKFKEMIDVAARATNGIKIPGRKATCAQIVRTFKAHLTGLRNRLNVSNVHDIALSTQLMGDKCRAPLLRVLSIPPVMHGRPKILTVTSPSQDIGSKRRLPCNGNSRVRCLDSLKSTMPTQASVLVALCSKSLIVLVSHTR</sequence>
<reference evidence="1" key="1">
    <citation type="journal article" date="2020" name="New Phytol.">
        <title>Comparative genomics reveals dynamic genome evolution in host specialist ectomycorrhizal fungi.</title>
        <authorList>
            <person name="Lofgren L.A."/>
            <person name="Nguyen N.H."/>
            <person name="Vilgalys R."/>
            <person name="Ruytinx J."/>
            <person name="Liao H.L."/>
            <person name="Branco S."/>
            <person name="Kuo A."/>
            <person name="LaButti K."/>
            <person name="Lipzen A."/>
            <person name="Andreopoulos W."/>
            <person name="Pangilinan J."/>
            <person name="Riley R."/>
            <person name="Hundley H."/>
            <person name="Na H."/>
            <person name="Barry K."/>
            <person name="Grigoriev I.V."/>
            <person name="Stajich J.E."/>
            <person name="Kennedy P.G."/>
        </authorList>
    </citation>
    <scope>NUCLEOTIDE SEQUENCE</scope>
    <source>
        <strain evidence="1">S12</strain>
    </source>
</reference>
<organism evidence="1 2">
    <name type="scientific">Suillus plorans</name>
    <dbReference type="NCBI Taxonomy" id="116603"/>
    <lineage>
        <taxon>Eukaryota</taxon>
        <taxon>Fungi</taxon>
        <taxon>Dikarya</taxon>
        <taxon>Basidiomycota</taxon>
        <taxon>Agaricomycotina</taxon>
        <taxon>Agaricomycetes</taxon>
        <taxon>Agaricomycetidae</taxon>
        <taxon>Boletales</taxon>
        <taxon>Suillineae</taxon>
        <taxon>Suillaceae</taxon>
        <taxon>Suillus</taxon>
    </lineage>
</organism>
<accession>A0A9P7ADW9</accession>
<dbReference type="RefSeq" id="XP_041154246.1">
    <property type="nucleotide sequence ID" value="XM_041298715.1"/>
</dbReference>
<comment type="caution">
    <text evidence="1">The sequence shown here is derived from an EMBL/GenBank/DDBJ whole genome shotgun (WGS) entry which is preliminary data.</text>
</comment>
<dbReference type="AlphaFoldDB" id="A0A9P7ADW9"/>
<dbReference type="GeneID" id="64592479"/>
<evidence type="ECO:0000313" key="2">
    <source>
        <dbReference type="Proteomes" id="UP000719766"/>
    </source>
</evidence>
<gene>
    <name evidence="1" type="ORF">HD556DRAFT_1247644</name>
</gene>
<dbReference type="Proteomes" id="UP000719766">
    <property type="component" value="Unassembled WGS sequence"/>
</dbReference>